<dbReference type="EMBL" id="CAJNOR010005404">
    <property type="protein sequence ID" value="CAF1560992.1"/>
    <property type="molecule type" value="Genomic_DNA"/>
</dbReference>
<feature type="transmembrane region" description="Helical" evidence="1">
    <location>
        <begin position="12"/>
        <end position="34"/>
    </location>
</feature>
<sequence length="389" mass="45344">MSIGRTRSGRRTILYLLFFSCWLLVLLSVAGTWFRSENKWSPLSYITWFFTPSRQQLELIHQDLLRLILANYPIDAVTHINGRAYDYYSIQELIEQKPRREWLSFPLPDEHSTKAWFPKEQYKTTFKMMKSPSTLSGLAYVKQIYVMTDQSLSDRHLHIKNTFRQQNIPVESIKWQWKWNHAECNSDENKKEVFESLNLVDKPAKGHGRYCSLIMKSFDAWADTANRNLTLALYLEDDAIFVPFFKEKFNRFVYTAIRTGALKIDGQCATSSLSKNSNEWIDQNPVFFIGSCLNISDSRFDGKQPMLSTHKDIPTRCAHAYLFASCSARAVLEQIDVNKNELWTPDFYLNNIVPASPTLQSFWLDPPLVYQGNKAKDLDNISSFKRKTY</sequence>
<evidence type="ECO:0000313" key="2">
    <source>
        <dbReference type="EMBL" id="CAF1560992.1"/>
    </source>
</evidence>
<keyword evidence="3" id="KW-1185">Reference proteome</keyword>
<gene>
    <name evidence="2" type="ORF">XAT740_LOCUS43618</name>
</gene>
<name>A0A815XQB8_ADIRI</name>
<dbReference type="AlphaFoldDB" id="A0A815XQB8"/>
<reference evidence="2" key="1">
    <citation type="submission" date="2021-02" db="EMBL/GenBank/DDBJ databases">
        <authorList>
            <person name="Nowell W R."/>
        </authorList>
    </citation>
    <scope>NUCLEOTIDE SEQUENCE</scope>
</reference>
<keyword evidence="1" id="KW-0812">Transmembrane</keyword>
<proteinExistence type="predicted"/>
<organism evidence="2 3">
    <name type="scientific">Adineta ricciae</name>
    <name type="common">Rotifer</name>
    <dbReference type="NCBI Taxonomy" id="249248"/>
    <lineage>
        <taxon>Eukaryota</taxon>
        <taxon>Metazoa</taxon>
        <taxon>Spiralia</taxon>
        <taxon>Gnathifera</taxon>
        <taxon>Rotifera</taxon>
        <taxon>Eurotatoria</taxon>
        <taxon>Bdelloidea</taxon>
        <taxon>Adinetida</taxon>
        <taxon>Adinetidae</taxon>
        <taxon>Adineta</taxon>
    </lineage>
</organism>
<protein>
    <submittedName>
        <fullName evidence="2">Uncharacterized protein</fullName>
    </submittedName>
</protein>
<keyword evidence="1" id="KW-0472">Membrane</keyword>
<accession>A0A815XQB8</accession>
<keyword evidence="1" id="KW-1133">Transmembrane helix</keyword>
<comment type="caution">
    <text evidence="2">The sequence shown here is derived from an EMBL/GenBank/DDBJ whole genome shotgun (WGS) entry which is preliminary data.</text>
</comment>
<evidence type="ECO:0000256" key="1">
    <source>
        <dbReference type="SAM" id="Phobius"/>
    </source>
</evidence>
<evidence type="ECO:0000313" key="3">
    <source>
        <dbReference type="Proteomes" id="UP000663828"/>
    </source>
</evidence>
<dbReference type="Proteomes" id="UP000663828">
    <property type="component" value="Unassembled WGS sequence"/>
</dbReference>